<evidence type="ECO:0000256" key="1">
    <source>
        <dbReference type="ARBA" id="ARBA00023012"/>
    </source>
</evidence>
<dbReference type="SUPFAM" id="SSF47226">
    <property type="entry name" value="Histidine-containing phosphotransfer domain, HPT domain"/>
    <property type="match status" value="1"/>
</dbReference>
<dbReference type="HOGENOM" id="CLU_2117572_0_0_6"/>
<dbReference type="GO" id="GO:0000160">
    <property type="term" value="P:phosphorelay signal transduction system"/>
    <property type="evidence" value="ECO:0007669"/>
    <property type="project" value="UniProtKB-KW"/>
</dbReference>
<dbReference type="InterPro" id="IPR008207">
    <property type="entry name" value="Sig_transdc_His_kin_Hpt_dom"/>
</dbReference>
<dbReference type="PROSITE" id="PS50894">
    <property type="entry name" value="HPT"/>
    <property type="match status" value="1"/>
</dbReference>
<feature type="domain" description="HPt" evidence="3">
    <location>
        <begin position="19"/>
        <end position="114"/>
    </location>
</feature>
<organism evidence="4 5">
    <name type="scientific">Gynuella sunshinyii YC6258</name>
    <dbReference type="NCBI Taxonomy" id="1445510"/>
    <lineage>
        <taxon>Bacteria</taxon>
        <taxon>Pseudomonadati</taxon>
        <taxon>Pseudomonadota</taxon>
        <taxon>Gammaproteobacteria</taxon>
        <taxon>Oceanospirillales</taxon>
        <taxon>Saccharospirillaceae</taxon>
        <taxon>Gynuella</taxon>
    </lineage>
</organism>
<keyword evidence="5" id="KW-1185">Reference proteome</keyword>
<dbReference type="RefSeq" id="WP_044617430.1">
    <property type="nucleotide sequence ID" value="NZ_CP007142.1"/>
</dbReference>
<dbReference type="Pfam" id="PF01627">
    <property type="entry name" value="Hpt"/>
    <property type="match status" value="1"/>
</dbReference>
<keyword evidence="2" id="KW-0597">Phosphoprotein</keyword>
<dbReference type="EMBL" id="CP007142">
    <property type="protein sequence ID" value="AJQ95040.1"/>
    <property type="molecule type" value="Genomic_DNA"/>
</dbReference>
<dbReference type="GO" id="GO:0004672">
    <property type="term" value="F:protein kinase activity"/>
    <property type="evidence" value="ECO:0007669"/>
    <property type="project" value="UniProtKB-ARBA"/>
</dbReference>
<dbReference type="KEGG" id="gsn:YC6258_03002"/>
<sequence length="114" mass="12529">MVASSAVNLQSAIQYLGSDINRIKRYLDKFIARAEGAGQDICRAVENGHWEQVVVISHQFKATARMVGAEQLSVLYFELEQAARQQQLQQLTALSAQLSGALDQVKDFSGQMSG</sequence>
<evidence type="ECO:0000313" key="4">
    <source>
        <dbReference type="EMBL" id="AJQ95040.1"/>
    </source>
</evidence>
<proteinExistence type="predicted"/>
<accession>A0A0C5V6F6</accession>
<evidence type="ECO:0000259" key="3">
    <source>
        <dbReference type="PROSITE" id="PS50894"/>
    </source>
</evidence>
<dbReference type="AlphaFoldDB" id="A0A0C5V6F6"/>
<dbReference type="InterPro" id="IPR036641">
    <property type="entry name" value="HPT_dom_sf"/>
</dbReference>
<feature type="modified residue" description="Phosphohistidine" evidence="2">
    <location>
        <position position="58"/>
    </location>
</feature>
<name>A0A0C5V6F6_9GAMM</name>
<dbReference type="Gene3D" id="1.20.120.160">
    <property type="entry name" value="HPT domain"/>
    <property type="match status" value="1"/>
</dbReference>
<reference evidence="4 5" key="1">
    <citation type="submission" date="2014-01" db="EMBL/GenBank/DDBJ databases">
        <title>Full genme sequencing of cellulolytic bacterium Gynuella sunshinyii YC6258T gen. nov., sp. nov.</title>
        <authorList>
            <person name="Khan H."/>
            <person name="Chung E.J."/>
            <person name="Chung Y.R."/>
        </authorList>
    </citation>
    <scope>NUCLEOTIDE SEQUENCE [LARGE SCALE GENOMIC DNA]</scope>
    <source>
        <strain evidence="4 5">YC6258</strain>
    </source>
</reference>
<protein>
    <submittedName>
        <fullName evidence="4">HPt domain</fullName>
    </submittedName>
</protein>
<evidence type="ECO:0000313" key="5">
    <source>
        <dbReference type="Proteomes" id="UP000032266"/>
    </source>
</evidence>
<dbReference type="STRING" id="1445510.YC6258_03002"/>
<dbReference type="Proteomes" id="UP000032266">
    <property type="component" value="Chromosome"/>
</dbReference>
<evidence type="ECO:0000256" key="2">
    <source>
        <dbReference type="PROSITE-ProRule" id="PRU00110"/>
    </source>
</evidence>
<keyword evidence="1" id="KW-0902">Two-component regulatory system</keyword>
<gene>
    <name evidence="4" type="ORF">YC6258_03002</name>
</gene>